<evidence type="ECO:0000256" key="1">
    <source>
        <dbReference type="ARBA" id="ARBA00022450"/>
    </source>
</evidence>
<dbReference type="Gene3D" id="3.30.300.30">
    <property type="match status" value="1"/>
</dbReference>
<dbReference type="EMBL" id="JACKTY010000033">
    <property type="protein sequence ID" value="MCV7228495.1"/>
    <property type="molecule type" value="Genomic_DNA"/>
</dbReference>
<evidence type="ECO:0000313" key="8">
    <source>
        <dbReference type="Proteomes" id="UP001526201"/>
    </source>
</evidence>
<proteinExistence type="predicted"/>
<sequence length="1405" mass="151102">MTSADDARGPRVPLSRSQQNIFHGVLQDGDPSLYLIGRRYRFHPLERPAFLAALRATVLENPVQLCVLEASQTEFGYPDLVPRLQLRDVVREQSDAQCQRGSTDVELSRTWESGIIAKPLVRYTVRTDPRGDVSGLDVHAHHILLDGGATGLIEADLARHLGTGRSVELPSAIEGLGRLTQAHQREATRVAESLERLAEMVQRELEDQARHGGYGQHSSDTPGTVAKGVLRESVGISGDAYDAIVTLSEVEQIPLNVLVAAAAVAVDAGLRQSAESLLVHAVDNRFGEPDLNVATCLVNSVAQVVRFPAFASVADVARILDRGYVKALRRRWLREEHYRRRYLAINRTSHVEALALNFLREPCAPELRPYMAESPVTTDIGPVEGLTVASVLDEEQRTLNLSIWSRADLPESTSHVGIAERMSAVLEAMPAMWQSPLAMTVGEWFGLTAEGQIDQGDSTNHTEQTPISAWFLDRSGGVGHTLEKRPGVYRWVAWLAENGAEPGDVVVLTDDDTDKTVDLLIASHLAGCGYSVCDTADEVGKRANSIAEQGGAVATHIVAVAATVLSPGLDRERRRIADRRIEQVAHDTELAGKTAYIMATSGSTGAPKLVRVSHGSLALFCDAIRASYGWGPQDTILQCAPLTSDISVEEIFCGAFCGSEFIRSTAIKMGDLPSLAADLVDKGPTVVDLPTAVWHLLCEDVDAMEMVGRSRLRQIVIGGEAIRPAAVDKWMDSAASQRMSLLSTYGPTEATVVVTYLPVVCDGSAIPAGARLRLGRPITPDTVFIAFGEVVIVGDLVSSGYLGSAGGSFGAVHTADGSRRRAFATADRVIVDEQGFPVFAGRRDAIVKISGKRVDTAEVTRRISEDPAVADVAVALHNGGLGVWFETHRTREGVDDPGAATRIRLILVSLRVSSFFVLGVPSIPRKANGKVDSESLWVTTQLEAIQGDAGSGEKAAGLAQIWSRHLGRVIEPDSSLVDEGIGSLDLIRILPDTRAYLGRHLLILDLISADTAANLVDDEPHVDTWMDAGTAAEIEHDFGSLPTQSVPDGGSVKRASNHPADQAILVLGASGILGTGFAQAVLELRRAGVWVPEVVLATRSALPERDPWVTLRDVDGVRVEQISAGFSPEELGELIGDVGAGTVVNCIGNTNVVVPYRDLRSANVKLVSAMVEACSSWDARLVQLSTFVVNSDVTAPRVTDPRSAPYPYAASKSLAELVVARSPHELDFTIVRLPRVLGEPDQLRDSADILASIVDACIALRGYPAVNLIEQVTTGRAAAAGILGLLPEVAGPVELGRGITVVRGAAVNYAQFLSAFTDDEVDVAQWKERLDQSDWAKRNPRRWSAIDAWITLGMRLGTRTYSEYLAEYPTVDLGIEAVDDLDTTPHSLRTLLTCGLSHDVSEVVC</sequence>
<organism evidence="7 8">
    <name type="scientific">Mycolicibacterium komossense</name>
    <dbReference type="NCBI Taxonomy" id="1779"/>
    <lineage>
        <taxon>Bacteria</taxon>
        <taxon>Bacillati</taxon>
        <taxon>Actinomycetota</taxon>
        <taxon>Actinomycetes</taxon>
        <taxon>Mycobacteriales</taxon>
        <taxon>Mycobacteriaceae</taxon>
        <taxon>Mycolicibacterium</taxon>
    </lineage>
</organism>
<dbReference type="InterPro" id="IPR013120">
    <property type="entry name" value="FAR_NAD-bd"/>
</dbReference>
<reference evidence="7 8" key="1">
    <citation type="journal article" date="2022" name="BMC Genomics">
        <title>Comparative genome analysis of mycobacteria focusing on tRNA and non-coding RNA.</title>
        <authorList>
            <person name="Behra P.R.K."/>
            <person name="Pettersson B.M.F."/>
            <person name="Ramesh M."/>
            <person name="Das S."/>
            <person name="Dasgupta S."/>
            <person name="Kirsebom L.A."/>
        </authorList>
    </citation>
    <scope>NUCLEOTIDE SEQUENCE [LARGE SCALE GENOMIC DNA]</scope>
    <source>
        <strain evidence="7 8">DSM 44078</strain>
    </source>
</reference>
<dbReference type="InterPro" id="IPR042099">
    <property type="entry name" value="ANL_N_sf"/>
</dbReference>
<gene>
    <name evidence="7" type="ORF">H7J73_20995</name>
</gene>
<keyword evidence="8" id="KW-1185">Reference proteome</keyword>
<dbReference type="PANTHER" id="PTHR45527:SF1">
    <property type="entry name" value="FATTY ACID SYNTHASE"/>
    <property type="match status" value="1"/>
</dbReference>
<evidence type="ECO:0000259" key="6">
    <source>
        <dbReference type="Pfam" id="PF07993"/>
    </source>
</evidence>
<dbReference type="Gene3D" id="3.30.559.10">
    <property type="entry name" value="Chloramphenicol acetyltransferase-like domain"/>
    <property type="match status" value="1"/>
</dbReference>
<dbReference type="PROSITE" id="PS00455">
    <property type="entry name" value="AMP_BINDING"/>
    <property type="match status" value="1"/>
</dbReference>
<dbReference type="InterPro" id="IPR023213">
    <property type="entry name" value="CAT-like_dom_sf"/>
</dbReference>
<feature type="coiled-coil region" evidence="4">
    <location>
        <begin position="184"/>
        <end position="211"/>
    </location>
</feature>
<dbReference type="InterPro" id="IPR036291">
    <property type="entry name" value="NAD(P)-bd_dom_sf"/>
</dbReference>
<keyword evidence="3" id="KW-0436">Ligase</keyword>
<evidence type="ECO:0000256" key="3">
    <source>
        <dbReference type="ARBA" id="ARBA00022598"/>
    </source>
</evidence>
<dbReference type="PANTHER" id="PTHR45527">
    <property type="entry name" value="NONRIBOSOMAL PEPTIDE SYNTHETASE"/>
    <property type="match status" value="1"/>
</dbReference>
<comment type="caution">
    <text evidence="7">The sequence shown here is derived from an EMBL/GenBank/DDBJ whole genome shotgun (WGS) entry which is preliminary data.</text>
</comment>
<dbReference type="Proteomes" id="UP001526201">
    <property type="component" value="Unassembled WGS sequence"/>
</dbReference>
<protein>
    <submittedName>
        <fullName evidence="7">AMP-binding protein</fullName>
    </submittedName>
</protein>
<evidence type="ECO:0000256" key="2">
    <source>
        <dbReference type="ARBA" id="ARBA00022553"/>
    </source>
</evidence>
<dbReference type="Pfam" id="PF00501">
    <property type="entry name" value="AMP-binding"/>
    <property type="match status" value="1"/>
</dbReference>
<name>A0ABT3CG74_9MYCO</name>
<dbReference type="SUPFAM" id="SSF52777">
    <property type="entry name" value="CoA-dependent acyltransferases"/>
    <property type="match status" value="1"/>
</dbReference>
<evidence type="ECO:0000313" key="7">
    <source>
        <dbReference type="EMBL" id="MCV7228495.1"/>
    </source>
</evidence>
<dbReference type="SUPFAM" id="SSF56801">
    <property type="entry name" value="Acetyl-CoA synthetase-like"/>
    <property type="match status" value="1"/>
</dbReference>
<keyword evidence="2" id="KW-0597">Phosphoprotein</keyword>
<dbReference type="InterPro" id="IPR045851">
    <property type="entry name" value="AMP-bd_C_sf"/>
</dbReference>
<evidence type="ECO:0000259" key="5">
    <source>
        <dbReference type="Pfam" id="PF00501"/>
    </source>
</evidence>
<keyword evidence="1" id="KW-0596">Phosphopantetheine</keyword>
<dbReference type="Gene3D" id="3.40.50.720">
    <property type="entry name" value="NAD(P)-binding Rossmann-like Domain"/>
    <property type="match status" value="1"/>
</dbReference>
<feature type="domain" description="AMP-dependent synthetase/ligase" evidence="5">
    <location>
        <begin position="493"/>
        <end position="802"/>
    </location>
</feature>
<feature type="domain" description="Thioester reductase (TE)" evidence="6">
    <location>
        <begin position="1122"/>
        <end position="1264"/>
    </location>
</feature>
<dbReference type="InterPro" id="IPR000873">
    <property type="entry name" value="AMP-dep_synth/lig_dom"/>
</dbReference>
<dbReference type="Pfam" id="PF07993">
    <property type="entry name" value="NAD_binding_4"/>
    <property type="match status" value="1"/>
</dbReference>
<dbReference type="Gene3D" id="3.40.50.12780">
    <property type="entry name" value="N-terminal domain of ligase-like"/>
    <property type="match status" value="1"/>
</dbReference>
<dbReference type="SUPFAM" id="SSF51735">
    <property type="entry name" value="NAD(P)-binding Rossmann-fold domains"/>
    <property type="match status" value="1"/>
</dbReference>
<accession>A0ABT3CG74</accession>
<keyword evidence="4" id="KW-0175">Coiled coil</keyword>
<dbReference type="InterPro" id="IPR020845">
    <property type="entry name" value="AMP-binding_CS"/>
</dbReference>
<evidence type="ECO:0000256" key="4">
    <source>
        <dbReference type="SAM" id="Coils"/>
    </source>
</evidence>